<dbReference type="SUPFAM" id="SSF52172">
    <property type="entry name" value="CheY-like"/>
    <property type="match status" value="1"/>
</dbReference>
<comment type="caution">
    <text evidence="3">The sequence shown here is derived from an EMBL/GenBank/DDBJ whole genome shotgun (WGS) entry which is preliminary data.</text>
</comment>
<reference evidence="3" key="1">
    <citation type="submission" date="2021-01" db="EMBL/GenBank/DDBJ databases">
        <title>Genome sequence of strain Noviherbaspirillum sp. DKR-6.</title>
        <authorList>
            <person name="Chaudhary D.K."/>
        </authorList>
    </citation>
    <scope>NUCLEOTIDE SEQUENCE</scope>
    <source>
        <strain evidence="3">DKR-6</strain>
    </source>
</reference>
<evidence type="ECO:0000259" key="2">
    <source>
        <dbReference type="PROSITE" id="PS50110"/>
    </source>
</evidence>
<sequence length="73" mass="8254">MPKVDGIEVLKIIRSTPHLADIPVIVLSHFSIEAEIHRSRILGISQYIIKPLTLKEFIKEVHQAVEPFVPCQA</sequence>
<dbReference type="AlphaFoldDB" id="A0A934SWX3"/>
<accession>A0A934SWX3</accession>
<organism evidence="3 4">
    <name type="scientific">Noviherbaspirillum pedocola</name>
    <dbReference type="NCBI Taxonomy" id="2801341"/>
    <lineage>
        <taxon>Bacteria</taxon>
        <taxon>Pseudomonadati</taxon>
        <taxon>Pseudomonadota</taxon>
        <taxon>Betaproteobacteria</taxon>
        <taxon>Burkholderiales</taxon>
        <taxon>Oxalobacteraceae</taxon>
        <taxon>Noviherbaspirillum</taxon>
    </lineage>
</organism>
<dbReference type="Pfam" id="PF00072">
    <property type="entry name" value="Response_reg"/>
    <property type="match status" value="1"/>
</dbReference>
<dbReference type="PANTHER" id="PTHR44520">
    <property type="entry name" value="RESPONSE REGULATOR RCP1-RELATED"/>
    <property type="match status" value="1"/>
</dbReference>
<comment type="caution">
    <text evidence="1">Lacks conserved residue(s) required for the propagation of feature annotation.</text>
</comment>
<feature type="domain" description="Response regulatory" evidence="2">
    <location>
        <begin position="1"/>
        <end position="65"/>
    </location>
</feature>
<dbReference type="Proteomes" id="UP000622890">
    <property type="component" value="Unassembled WGS sequence"/>
</dbReference>
<protein>
    <submittedName>
        <fullName evidence="3">Response regulator</fullName>
    </submittedName>
</protein>
<evidence type="ECO:0000313" key="3">
    <source>
        <dbReference type="EMBL" id="MBK4737272.1"/>
    </source>
</evidence>
<gene>
    <name evidence="3" type="ORF">JJB74_21840</name>
</gene>
<dbReference type="InterPro" id="IPR011006">
    <property type="entry name" value="CheY-like_superfamily"/>
</dbReference>
<dbReference type="InterPro" id="IPR052893">
    <property type="entry name" value="TCS_response_regulator"/>
</dbReference>
<dbReference type="GO" id="GO:0000160">
    <property type="term" value="P:phosphorelay signal transduction system"/>
    <property type="evidence" value="ECO:0007669"/>
    <property type="project" value="InterPro"/>
</dbReference>
<evidence type="ECO:0000313" key="4">
    <source>
        <dbReference type="Proteomes" id="UP000622890"/>
    </source>
</evidence>
<dbReference type="PROSITE" id="PS50110">
    <property type="entry name" value="RESPONSE_REGULATORY"/>
    <property type="match status" value="1"/>
</dbReference>
<name>A0A934SWX3_9BURK</name>
<evidence type="ECO:0000256" key="1">
    <source>
        <dbReference type="PROSITE-ProRule" id="PRU00169"/>
    </source>
</evidence>
<keyword evidence="4" id="KW-1185">Reference proteome</keyword>
<dbReference type="Gene3D" id="3.40.50.2300">
    <property type="match status" value="1"/>
</dbReference>
<dbReference type="InterPro" id="IPR001789">
    <property type="entry name" value="Sig_transdc_resp-reg_receiver"/>
</dbReference>
<proteinExistence type="predicted"/>
<dbReference type="EMBL" id="JAEPBG010000011">
    <property type="protein sequence ID" value="MBK4737272.1"/>
    <property type="molecule type" value="Genomic_DNA"/>
</dbReference>